<evidence type="ECO:0000313" key="5">
    <source>
        <dbReference type="Proteomes" id="UP001321018"/>
    </source>
</evidence>
<dbReference type="Proteomes" id="UP001321018">
    <property type="component" value="Unassembled WGS sequence"/>
</dbReference>
<proteinExistence type="predicted"/>
<feature type="region of interest" description="Disordered" evidence="1">
    <location>
        <begin position="48"/>
        <end position="67"/>
    </location>
</feature>
<sequence length="67" mass="7767">MSDSPPGRCGYTWPDDHELDDDPVHQQCCWREMLNDAEYCVWHADPDEVSKSGEELQQAHVPPEVRE</sequence>
<dbReference type="EMBL" id="JAOPKA010000020">
    <property type="protein sequence ID" value="MCU4743954.1"/>
    <property type="molecule type" value="Genomic_DNA"/>
</dbReference>
<organism evidence="2 5">
    <name type="scientific">Natronoglomus mannanivorans</name>
    <dbReference type="NCBI Taxonomy" id="2979990"/>
    <lineage>
        <taxon>Archaea</taxon>
        <taxon>Methanobacteriati</taxon>
        <taxon>Methanobacteriota</taxon>
        <taxon>Stenosarchaea group</taxon>
        <taxon>Halobacteria</taxon>
        <taxon>Halobacteriales</taxon>
        <taxon>Natrialbaceae</taxon>
        <taxon>Natronoglomus</taxon>
    </lineage>
</organism>
<evidence type="ECO:0000313" key="3">
    <source>
        <dbReference type="EMBL" id="MCU4974032.1"/>
    </source>
</evidence>
<gene>
    <name evidence="3" type="ORF">OB955_14975</name>
    <name evidence="2" type="ORF">OB960_21465</name>
</gene>
<dbReference type="RefSeq" id="WP_338005765.1">
    <property type="nucleotide sequence ID" value="NZ_JAOPKA010000020.1"/>
</dbReference>
<dbReference type="Proteomes" id="UP001320972">
    <property type="component" value="Unassembled WGS sequence"/>
</dbReference>
<accession>A0AAP2Z4N1</accession>
<evidence type="ECO:0000313" key="2">
    <source>
        <dbReference type="EMBL" id="MCU4743954.1"/>
    </source>
</evidence>
<dbReference type="AlphaFoldDB" id="A0AAP2Z4N1"/>
<comment type="caution">
    <text evidence="2">The sequence shown here is derived from an EMBL/GenBank/DDBJ whole genome shotgun (WGS) entry which is preliminary data.</text>
</comment>
<keyword evidence="4" id="KW-1185">Reference proteome</keyword>
<name>A0AAP2Z4N1_9EURY</name>
<evidence type="ECO:0000313" key="4">
    <source>
        <dbReference type="Proteomes" id="UP001320972"/>
    </source>
</evidence>
<evidence type="ECO:0000256" key="1">
    <source>
        <dbReference type="SAM" id="MobiDB-lite"/>
    </source>
</evidence>
<reference evidence="2 4" key="1">
    <citation type="submission" date="2022-09" db="EMBL/GenBank/DDBJ databases">
        <title>Enrichment on poylsaccharides allowed isolation of novel metabolic and taxonomic groups of Haloarchaea.</title>
        <authorList>
            <person name="Sorokin D.Y."/>
            <person name="Elcheninov A.G."/>
            <person name="Khizhniak T.V."/>
            <person name="Kolganova T.V."/>
            <person name="Kublanov I.V."/>
        </authorList>
    </citation>
    <scope>NUCLEOTIDE SEQUENCE</scope>
    <source>
        <strain evidence="3 4">AArc-m2/3/4</strain>
        <strain evidence="2">AArc-xg1-1</strain>
    </source>
</reference>
<protein>
    <submittedName>
        <fullName evidence="2">Uncharacterized protein</fullName>
    </submittedName>
</protein>
<dbReference type="EMBL" id="JAOPKB010000009">
    <property type="protein sequence ID" value="MCU4974032.1"/>
    <property type="molecule type" value="Genomic_DNA"/>
</dbReference>